<evidence type="ECO:0000313" key="2">
    <source>
        <dbReference type="Proteomes" id="UP000276133"/>
    </source>
</evidence>
<protein>
    <submittedName>
        <fullName evidence="1">Uncharacterized protein</fullName>
    </submittedName>
</protein>
<name>A0A3M7QV13_BRAPC</name>
<reference evidence="1 2" key="1">
    <citation type="journal article" date="2018" name="Sci. Rep.">
        <title>Genomic signatures of local adaptation to the degree of environmental predictability in rotifers.</title>
        <authorList>
            <person name="Franch-Gras L."/>
            <person name="Hahn C."/>
            <person name="Garcia-Roger E.M."/>
            <person name="Carmona M.J."/>
            <person name="Serra M."/>
            <person name="Gomez A."/>
        </authorList>
    </citation>
    <scope>NUCLEOTIDE SEQUENCE [LARGE SCALE GENOMIC DNA]</scope>
    <source>
        <strain evidence="1">HYR1</strain>
    </source>
</reference>
<dbReference type="EMBL" id="REGN01005052">
    <property type="protein sequence ID" value="RNA15059.1"/>
    <property type="molecule type" value="Genomic_DNA"/>
</dbReference>
<keyword evidence="2" id="KW-1185">Reference proteome</keyword>
<comment type="caution">
    <text evidence="1">The sequence shown here is derived from an EMBL/GenBank/DDBJ whole genome shotgun (WGS) entry which is preliminary data.</text>
</comment>
<proteinExistence type="predicted"/>
<dbReference type="Proteomes" id="UP000276133">
    <property type="component" value="Unassembled WGS sequence"/>
</dbReference>
<accession>A0A3M7QV13</accession>
<dbReference type="AlphaFoldDB" id="A0A3M7QV13"/>
<gene>
    <name evidence="1" type="ORF">BpHYR1_017369</name>
</gene>
<organism evidence="1 2">
    <name type="scientific">Brachionus plicatilis</name>
    <name type="common">Marine rotifer</name>
    <name type="synonym">Brachionus muelleri</name>
    <dbReference type="NCBI Taxonomy" id="10195"/>
    <lineage>
        <taxon>Eukaryota</taxon>
        <taxon>Metazoa</taxon>
        <taxon>Spiralia</taxon>
        <taxon>Gnathifera</taxon>
        <taxon>Rotifera</taxon>
        <taxon>Eurotatoria</taxon>
        <taxon>Monogononta</taxon>
        <taxon>Pseudotrocha</taxon>
        <taxon>Ploima</taxon>
        <taxon>Brachionidae</taxon>
        <taxon>Brachionus</taxon>
    </lineage>
</organism>
<evidence type="ECO:0000313" key="1">
    <source>
        <dbReference type="EMBL" id="RNA15059.1"/>
    </source>
</evidence>
<sequence length="98" mass="11596">MSLSMELKNFKFRTSVEFLINRIKMNQLLAQLFGKHNLLKVEFLKFIIFNYVTPNLTVSINKFVLESGVDTTLKLYESICKFSNNLHMKKCFFSNLQY</sequence>